<comment type="catalytic activity">
    <reaction evidence="6">
        <text>2 R'C(R)SH + O2 = R'C(R)S-S(R)CR' + H2O2</text>
        <dbReference type="Rhea" id="RHEA:17357"/>
        <dbReference type="ChEBI" id="CHEBI:15379"/>
        <dbReference type="ChEBI" id="CHEBI:16240"/>
        <dbReference type="ChEBI" id="CHEBI:16520"/>
        <dbReference type="ChEBI" id="CHEBI:17412"/>
        <dbReference type="EC" id="1.8.3.2"/>
    </reaction>
</comment>
<evidence type="ECO:0000256" key="5">
    <source>
        <dbReference type="ARBA" id="ARBA00023157"/>
    </source>
</evidence>
<dbReference type="Pfam" id="PF04777">
    <property type="entry name" value="Evr1_Alr"/>
    <property type="match status" value="1"/>
</dbReference>
<evidence type="ECO:0000256" key="7">
    <source>
        <dbReference type="SAM" id="MobiDB-lite"/>
    </source>
</evidence>
<keyword evidence="3 6" id="KW-0274">FAD</keyword>
<sequence>MTTRLFNLARSTRRPIFLGLATSSALLTAYAFTGRPLLFAESASSNSVLPSSTIPGIPFQERPKLSKGSVVLDENGKPCKMCSSLKSFMNAGPKKSSTSNSDSSSSGSQTVAATAAGGVGASIVGLGVRTEEELAALRKDCPPDIEELGRSTWTFLHAMSSSLPSTVPSELQPHVTSLLMSLTHLYPCPHCRSDFVRSVRDAGGEESVREAARTREGVEKWLCERHNEVNGKLGKEPFDCAAVRERWKNGPKDGRCDLW</sequence>
<dbReference type="InterPro" id="IPR036774">
    <property type="entry name" value="ERV/ALR_sulphydryl_oxid_sf"/>
</dbReference>
<dbReference type="InterPro" id="IPR017905">
    <property type="entry name" value="ERV/ALR_sulphydryl_oxidase"/>
</dbReference>
<reference evidence="9" key="1">
    <citation type="submission" date="2014-08" db="EMBL/GenBank/DDBJ databases">
        <authorList>
            <person name="Sharma Rahul"/>
            <person name="Thines Marco"/>
        </authorList>
    </citation>
    <scope>NUCLEOTIDE SEQUENCE</scope>
</reference>
<evidence type="ECO:0000256" key="6">
    <source>
        <dbReference type="RuleBase" id="RU371123"/>
    </source>
</evidence>
<feature type="region of interest" description="Disordered" evidence="7">
    <location>
        <begin position="90"/>
        <end position="109"/>
    </location>
</feature>
<dbReference type="PANTHER" id="PTHR12645:SF0">
    <property type="entry name" value="FAD-LINKED SULFHYDRYL OXIDASE ALR"/>
    <property type="match status" value="1"/>
</dbReference>
<dbReference type="Gene3D" id="1.20.120.310">
    <property type="entry name" value="ERV/ALR sulfhydryl oxidase domain"/>
    <property type="match status" value="1"/>
</dbReference>
<dbReference type="InterPro" id="IPR039799">
    <property type="entry name" value="ALR/ERV"/>
</dbReference>
<name>A0A0F7SQH2_PHARH</name>
<evidence type="ECO:0000256" key="1">
    <source>
        <dbReference type="ARBA" id="ARBA00001974"/>
    </source>
</evidence>
<dbReference type="PROSITE" id="PS51324">
    <property type="entry name" value="ERV_ALR"/>
    <property type="match status" value="1"/>
</dbReference>
<feature type="compositionally biased region" description="Low complexity" evidence="7">
    <location>
        <begin position="96"/>
        <end position="109"/>
    </location>
</feature>
<dbReference type="GO" id="GO:0050660">
    <property type="term" value="F:flavin adenine dinucleotide binding"/>
    <property type="evidence" value="ECO:0007669"/>
    <property type="project" value="TreeGrafter"/>
</dbReference>
<feature type="domain" description="ERV/ALR sulfhydryl oxidase" evidence="8">
    <location>
        <begin position="141"/>
        <end position="247"/>
    </location>
</feature>
<dbReference type="GO" id="GO:0016971">
    <property type="term" value="F:flavin-dependent sulfhydryl oxidase activity"/>
    <property type="evidence" value="ECO:0007669"/>
    <property type="project" value="InterPro"/>
</dbReference>
<evidence type="ECO:0000256" key="2">
    <source>
        <dbReference type="ARBA" id="ARBA00022630"/>
    </source>
</evidence>
<dbReference type="PANTHER" id="PTHR12645">
    <property type="entry name" value="ALR/ERV"/>
    <property type="match status" value="1"/>
</dbReference>
<organism evidence="9">
    <name type="scientific">Phaffia rhodozyma</name>
    <name type="common">Yeast</name>
    <name type="synonym">Xanthophyllomyces dendrorhous</name>
    <dbReference type="NCBI Taxonomy" id="264483"/>
    <lineage>
        <taxon>Eukaryota</taxon>
        <taxon>Fungi</taxon>
        <taxon>Dikarya</taxon>
        <taxon>Basidiomycota</taxon>
        <taxon>Agaricomycotina</taxon>
        <taxon>Tremellomycetes</taxon>
        <taxon>Cystofilobasidiales</taxon>
        <taxon>Mrakiaceae</taxon>
        <taxon>Phaffia</taxon>
    </lineage>
</organism>
<dbReference type="EMBL" id="LN483142">
    <property type="protein sequence ID" value="CED82899.1"/>
    <property type="molecule type" value="Genomic_DNA"/>
</dbReference>
<proteinExistence type="predicted"/>
<protein>
    <recommendedName>
        <fullName evidence="6">Sulfhydryl oxidase</fullName>
        <ecNumber evidence="6">1.8.3.2</ecNumber>
    </recommendedName>
</protein>
<keyword evidence="5" id="KW-1015">Disulfide bond</keyword>
<comment type="cofactor">
    <cofactor evidence="1 6">
        <name>FAD</name>
        <dbReference type="ChEBI" id="CHEBI:57692"/>
    </cofactor>
</comment>
<dbReference type="GO" id="GO:0005739">
    <property type="term" value="C:mitochondrion"/>
    <property type="evidence" value="ECO:0007669"/>
    <property type="project" value="TreeGrafter"/>
</dbReference>
<dbReference type="SUPFAM" id="SSF69000">
    <property type="entry name" value="FAD-dependent thiol oxidase"/>
    <property type="match status" value="1"/>
</dbReference>
<accession>A0A0F7SQH2</accession>
<evidence type="ECO:0000256" key="3">
    <source>
        <dbReference type="ARBA" id="ARBA00022827"/>
    </source>
</evidence>
<evidence type="ECO:0000313" key="9">
    <source>
        <dbReference type="EMBL" id="CED82899.1"/>
    </source>
</evidence>
<dbReference type="EC" id="1.8.3.2" evidence="6"/>
<dbReference type="Gene3D" id="4.10.320.60">
    <property type="match status" value="1"/>
</dbReference>
<dbReference type="AlphaFoldDB" id="A0A0F7SQH2"/>
<evidence type="ECO:0000256" key="4">
    <source>
        <dbReference type="ARBA" id="ARBA00023002"/>
    </source>
</evidence>
<keyword evidence="2 6" id="KW-0285">Flavoprotein</keyword>
<keyword evidence="4 6" id="KW-0560">Oxidoreductase</keyword>
<evidence type="ECO:0000259" key="8">
    <source>
        <dbReference type="PROSITE" id="PS51324"/>
    </source>
</evidence>